<keyword evidence="2" id="KW-0653">Protein transport</keyword>
<accession>A2GBI6</accession>
<dbReference type="Pfam" id="PF08700">
    <property type="entry name" value="VPS51_Exo84_N"/>
    <property type="match status" value="1"/>
</dbReference>
<dbReference type="GO" id="GO:0042147">
    <property type="term" value="P:retrograde transport, endosome to Golgi"/>
    <property type="evidence" value="ECO:0000318"/>
    <property type="project" value="GO_Central"/>
</dbReference>
<dbReference type="GO" id="GO:0015031">
    <property type="term" value="P:protein transport"/>
    <property type="evidence" value="ECO:0007669"/>
    <property type="project" value="UniProtKB-UniRule"/>
</dbReference>
<feature type="coiled-coil region" evidence="3">
    <location>
        <begin position="83"/>
        <end position="124"/>
    </location>
</feature>
<dbReference type="GO" id="GO:0005829">
    <property type="term" value="C:cytosol"/>
    <property type="evidence" value="ECO:0007669"/>
    <property type="project" value="GOC"/>
</dbReference>
<keyword evidence="2" id="KW-0445">Lipid transport</keyword>
<name>A2GBI6_TRIV3</name>
<dbReference type="GO" id="GO:0007041">
    <property type="term" value="P:lysosomal transport"/>
    <property type="evidence" value="ECO:0000318"/>
    <property type="project" value="GO_Central"/>
</dbReference>
<dbReference type="SMR" id="A2GBI6"/>
<dbReference type="VEuPathDB" id="TrichDB:TVAG_587630"/>
<dbReference type="AlphaFoldDB" id="A2GBI6"/>
<dbReference type="VEuPathDB" id="TrichDB:TVAGG3_0915530"/>
<dbReference type="GO" id="GO:0048193">
    <property type="term" value="P:Golgi vesicle transport"/>
    <property type="evidence" value="ECO:0000318"/>
    <property type="project" value="GO_Central"/>
</dbReference>
<evidence type="ECO:0000313" key="5">
    <source>
        <dbReference type="EMBL" id="EAX85483.1"/>
    </source>
</evidence>
<evidence type="ECO:0000256" key="4">
    <source>
        <dbReference type="SAM" id="MobiDB-lite"/>
    </source>
</evidence>
<dbReference type="OrthoDB" id="203678at2759"/>
<sequence>MSTNRRLRQYYGLETSETNNETDIDSPNFNSDKYFAENTKNESIHNIIATQNQIISEIRTYENELQTIVYGNYQKFLHANDAVSEFKEQIVDLRAQVDHLKEHFTEMQKKNNEIETKYGKTKEEVVSLTGISRLLERVKFIMNLPKELKNCLKTGNYKKAVNIWLKVEKILTNNSNIPSFQGIHSTCTEIMEKIKSEISSHMVNTDISVSESIEYAILQVRLGYSLQLICSSLAFHEYLIIDNRLEDDSKPAGPIELLEQVDQLAIHNATEFVSLFKEKLIPLENENSEKISKVLSDFTSNTFERVCKFVSSGVNLTNLSVDDFFSYLNKFDTLLTPIATSKQLSDYTHNVIVKYIEGVTEKIYQTTVEFLNTNIKSNADDLSKSVTEPILNLISQFAPYSANYGECVMTLAIQIQLSLIKLFEVFRSTPGDDVLALSKVAQRLSEGEIKGIYSRISDIEQGIPSLSDELTVAAKRTSEQCLLAFITAARQQIDLQLIKDMSDYNSYPEEEPISPSQAAINLMTTLKDYSQRVAALFNPADYAGTSSPRKTVVSSSNVATFNGVRDASDISQMFHQATFGRLFLNPKISMDPAEIIFSLIIYSVKSFLEFVRNMTYSKYGFHQVQVDCFCLSNIFQFVDKVGFERIDSERTGIVTFVLEEAAYSAGDRTYDRDPLQLTALHSIWDVYMEKHQ</sequence>
<dbReference type="GO" id="GO:0007030">
    <property type="term" value="P:Golgi organization"/>
    <property type="evidence" value="ECO:0000318"/>
    <property type="project" value="GO_Central"/>
</dbReference>
<comment type="function">
    <text evidence="2">Acts as component of the GARP complex that is involved in retrograde transport from early and late endosomes to the trans-Golgi network (TGN).</text>
</comment>
<keyword evidence="2" id="KW-0333">Golgi apparatus</keyword>
<dbReference type="KEGG" id="tva:4743123"/>
<comment type="subcellular location">
    <subcellularLocation>
        <location evidence="2">Golgi apparatus</location>
        <location evidence="2">trans-Golgi network</location>
    </subcellularLocation>
</comment>
<dbReference type="Proteomes" id="UP000001542">
    <property type="component" value="Unassembled WGS sequence"/>
</dbReference>
<reference evidence="5" key="2">
    <citation type="journal article" date="2007" name="Science">
        <title>Draft genome sequence of the sexually transmitted pathogen Trichomonas vaginalis.</title>
        <authorList>
            <person name="Carlton J.M."/>
            <person name="Hirt R.P."/>
            <person name="Silva J.C."/>
            <person name="Delcher A.L."/>
            <person name="Schatz M."/>
            <person name="Zhao Q."/>
            <person name="Wortman J.R."/>
            <person name="Bidwell S.L."/>
            <person name="Alsmark U.C.M."/>
            <person name="Besteiro S."/>
            <person name="Sicheritz-Ponten T."/>
            <person name="Noel C.J."/>
            <person name="Dacks J.B."/>
            <person name="Foster P.G."/>
            <person name="Simillion C."/>
            <person name="Van de Peer Y."/>
            <person name="Miranda-Saavedra D."/>
            <person name="Barton G.J."/>
            <person name="Westrop G.D."/>
            <person name="Mueller S."/>
            <person name="Dessi D."/>
            <person name="Fiori P.L."/>
            <person name="Ren Q."/>
            <person name="Paulsen I."/>
            <person name="Zhang H."/>
            <person name="Bastida-Corcuera F.D."/>
            <person name="Simoes-Barbosa A."/>
            <person name="Brown M.T."/>
            <person name="Hayes R.D."/>
            <person name="Mukherjee M."/>
            <person name="Okumura C.Y."/>
            <person name="Schneider R."/>
            <person name="Smith A.J."/>
            <person name="Vanacova S."/>
            <person name="Villalvazo M."/>
            <person name="Haas B.J."/>
            <person name="Pertea M."/>
            <person name="Feldblyum T.V."/>
            <person name="Utterback T.R."/>
            <person name="Shu C.L."/>
            <person name="Osoegawa K."/>
            <person name="de Jong P.J."/>
            <person name="Hrdy I."/>
            <person name="Horvathova L."/>
            <person name="Zubacova Z."/>
            <person name="Dolezal P."/>
            <person name="Malik S.B."/>
            <person name="Logsdon J.M. Jr."/>
            <person name="Henze K."/>
            <person name="Gupta A."/>
            <person name="Wang C.C."/>
            <person name="Dunne R.L."/>
            <person name="Upcroft J.A."/>
            <person name="Upcroft P."/>
            <person name="White O."/>
            <person name="Salzberg S.L."/>
            <person name="Tang P."/>
            <person name="Chiu C.-H."/>
            <person name="Lee Y.-S."/>
            <person name="Embley T.M."/>
            <person name="Coombs G.H."/>
            <person name="Mottram J.C."/>
            <person name="Tachezy J."/>
            <person name="Fraser-Liggett C.M."/>
            <person name="Johnson P.J."/>
        </authorList>
    </citation>
    <scope>NUCLEOTIDE SEQUENCE [LARGE SCALE GENOMIC DNA]</scope>
    <source>
        <strain evidence="5">G3</strain>
    </source>
</reference>
<dbReference type="InParanoid" id="A2GBI6"/>
<keyword evidence="3" id="KW-0175">Coiled coil</keyword>
<dbReference type="RefSeq" id="XP_001298413.1">
    <property type="nucleotide sequence ID" value="XM_001298412.1"/>
</dbReference>
<organism evidence="5 6">
    <name type="scientific">Trichomonas vaginalis (strain ATCC PRA-98 / G3)</name>
    <dbReference type="NCBI Taxonomy" id="412133"/>
    <lineage>
        <taxon>Eukaryota</taxon>
        <taxon>Metamonada</taxon>
        <taxon>Parabasalia</taxon>
        <taxon>Trichomonadida</taxon>
        <taxon>Trichomonadidae</taxon>
        <taxon>Trichomonas</taxon>
    </lineage>
</organism>
<keyword evidence="6" id="KW-1185">Reference proteome</keyword>
<dbReference type="GO" id="GO:0000938">
    <property type="term" value="C:GARP complex"/>
    <property type="evidence" value="ECO:0000318"/>
    <property type="project" value="GO_Central"/>
</dbReference>
<evidence type="ECO:0000256" key="1">
    <source>
        <dbReference type="ARBA" id="ARBA00006080"/>
    </source>
</evidence>
<evidence type="ECO:0000256" key="2">
    <source>
        <dbReference type="RuleBase" id="RU368010"/>
    </source>
</evidence>
<dbReference type="InterPro" id="IPR014812">
    <property type="entry name" value="Vps51"/>
</dbReference>
<keyword evidence="2" id="KW-0813">Transport</keyword>
<feature type="compositionally biased region" description="Polar residues" evidence="4">
    <location>
        <begin position="15"/>
        <end position="28"/>
    </location>
</feature>
<reference evidence="5" key="1">
    <citation type="submission" date="2006-10" db="EMBL/GenBank/DDBJ databases">
        <authorList>
            <person name="Amadeo P."/>
            <person name="Zhao Q."/>
            <person name="Wortman J."/>
            <person name="Fraser-Liggett C."/>
            <person name="Carlton J."/>
        </authorList>
    </citation>
    <scope>NUCLEOTIDE SEQUENCE</scope>
    <source>
        <strain evidence="5">G3</strain>
    </source>
</reference>
<dbReference type="GO" id="GO:0016020">
    <property type="term" value="C:membrane"/>
    <property type="evidence" value="ECO:0000318"/>
    <property type="project" value="GO_Central"/>
</dbReference>
<comment type="subunit">
    <text evidence="2">Component of the Golgi-associated retrograde protein (GARP) complex.</text>
</comment>
<dbReference type="EMBL" id="DS114929">
    <property type="protein sequence ID" value="EAX85483.1"/>
    <property type="molecule type" value="Genomic_DNA"/>
</dbReference>
<dbReference type="GO" id="GO:1990745">
    <property type="term" value="C:EARP complex"/>
    <property type="evidence" value="ECO:0000318"/>
    <property type="project" value="GO_Central"/>
</dbReference>
<dbReference type="GO" id="GO:0032456">
    <property type="term" value="P:endocytic recycling"/>
    <property type="evidence" value="ECO:0000318"/>
    <property type="project" value="GO_Central"/>
</dbReference>
<protein>
    <recommendedName>
        <fullName evidence="2">Vacuolar protein sorting-associated protein 51 homolog</fullName>
    </recommendedName>
</protein>
<comment type="similarity">
    <text evidence="1 2">Belongs to the VPS51 family.</text>
</comment>
<evidence type="ECO:0000313" key="6">
    <source>
        <dbReference type="Proteomes" id="UP000001542"/>
    </source>
</evidence>
<dbReference type="eggNOG" id="KOG2346">
    <property type="taxonomic scope" value="Eukaryota"/>
</dbReference>
<dbReference type="STRING" id="5722.A2GBI6"/>
<dbReference type="PANTHER" id="PTHR15954">
    <property type="entry name" value="VACUOLAR PROTEIN SORTING-ASSOCIATED PROTEIN 51 HOMOLOG"/>
    <property type="match status" value="1"/>
</dbReference>
<dbReference type="PANTHER" id="PTHR15954:SF4">
    <property type="entry name" value="VACUOLAR PROTEIN SORTING-ASSOCIATED PROTEIN 51 HOMOLOG"/>
    <property type="match status" value="1"/>
</dbReference>
<feature type="region of interest" description="Disordered" evidence="4">
    <location>
        <begin position="1"/>
        <end position="28"/>
    </location>
</feature>
<evidence type="ECO:0000256" key="3">
    <source>
        <dbReference type="SAM" id="Coils"/>
    </source>
</evidence>
<gene>
    <name evidence="5" type="ORF">TVAG_587630</name>
</gene>
<proteinExistence type="inferred from homology"/>
<dbReference type="GO" id="GO:0006869">
    <property type="term" value="P:lipid transport"/>
    <property type="evidence" value="ECO:0007669"/>
    <property type="project" value="UniProtKB-UniRule"/>
</dbReference>